<dbReference type="Proteomes" id="UP000824890">
    <property type="component" value="Unassembled WGS sequence"/>
</dbReference>
<evidence type="ECO:0000256" key="14">
    <source>
        <dbReference type="ARBA" id="ARBA00047899"/>
    </source>
</evidence>
<comment type="catalytic activity">
    <reaction evidence="15">
        <text>L-seryl-[protein] + ATP = O-phospho-L-seryl-[protein] + ADP + H(+)</text>
        <dbReference type="Rhea" id="RHEA:17989"/>
        <dbReference type="Rhea" id="RHEA-COMP:9863"/>
        <dbReference type="Rhea" id="RHEA-COMP:11604"/>
        <dbReference type="ChEBI" id="CHEBI:15378"/>
        <dbReference type="ChEBI" id="CHEBI:29999"/>
        <dbReference type="ChEBI" id="CHEBI:30616"/>
        <dbReference type="ChEBI" id="CHEBI:83421"/>
        <dbReference type="ChEBI" id="CHEBI:456216"/>
        <dbReference type="EC" id="2.7.11.1"/>
    </reaction>
</comment>
<accession>A0ABQ7Z6P2</accession>
<name>A0ABQ7Z6P2_BRANA</name>
<evidence type="ECO:0000256" key="7">
    <source>
        <dbReference type="ARBA" id="ARBA00022729"/>
    </source>
</evidence>
<evidence type="ECO:0000256" key="18">
    <source>
        <dbReference type="SAM" id="Phobius"/>
    </source>
</evidence>
<reference evidence="21 22" key="1">
    <citation type="submission" date="2021-05" db="EMBL/GenBank/DDBJ databases">
        <title>Genome Assembly of Synthetic Allotetraploid Brassica napus Reveals Homoeologous Exchanges between Subgenomes.</title>
        <authorList>
            <person name="Davis J.T."/>
        </authorList>
    </citation>
    <scope>NUCLEOTIDE SEQUENCE [LARGE SCALE GENOMIC DNA]</scope>
    <source>
        <strain evidence="22">cv. Da-Ae</strain>
        <tissue evidence="21">Seedling</tissue>
    </source>
</reference>
<feature type="region of interest" description="Disordered" evidence="17">
    <location>
        <begin position="822"/>
        <end position="851"/>
    </location>
</feature>
<keyword evidence="4" id="KW-0433">Leucine-rich repeat</keyword>
<dbReference type="PANTHER" id="PTHR45631">
    <property type="entry name" value="OS07G0107800 PROTEIN-RELATED"/>
    <property type="match status" value="1"/>
</dbReference>
<dbReference type="PROSITE" id="PS50011">
    <property type="entry name" value="PROTEIN_KINASE_DOM"/>
    <property type="match status" value="1"/>
</dbReference>
<dbReference type="InterPro" id="IPR017441">
    <property type="entry name" value="Protein_kinase_ATP_BS"/>
</dbReference>
<dbReference type="Gene3D" id="3.30.200.20">
    <property type="entry name" value="Phosphorylase Kinase, domain 1"/>
    <property type="match status" value="1"/>
</dbReference>
<organism evidence="21 22">
    <name type="scientific">Brassica napus</name>
    <name type="common">Rape</name>
    <dbReference type="NCBI Taxonomy" id="3708"/>
    <lineage>
        <taxon>Eukaryota</taxon>
        <taxon>Viridiplantae</taxon>
        <taxon>Streptophyta</taxon>
        <taxon>Embryophyta</taxon>
        <taxon>Tracheophyta</taxon>
        <taxon>Spermatophyta</taxon>
        <taxon>Magnoliopsida</taxon>
        <taxon>eudicotyledons</taxon>
        <taxon>Gunneridae</taxon>
        <taxon>Pentapetalae</taxon>
        <taxon>rosids</taxon>
        <taxon>malvids</taxon>
        <taxon>Brassicales</taxon>
        <taxon>Brassicaceae</taxon>
        <taxon>Brassiceae</taxon>
        <taxon>Brassica</taxon>
    </lineage>
</organism>
<evidence type="ECO:0000256" key="10">
    <source>
        <dbReference type="ARBA" id="ARBA00022777"/>
    </source>
</evidence>
<comment type="caution">
    <text evidence="21">The sequence shown here is derived from an EMBL/GenBank/DDBJ whole genome shotgun (WGS) entry which is preliminary data.</text>
</comment>
<dbReference type="SUPFAM" id="SSF52058">
    <property type="entry name" value="L domain-like"/>
    <property type="match status" value="1"/>
</dbReference>
<evidence type="ECO:0000313" key="22">
    <source>
        <dbReference type="Proteomes" id="UP000824890"/>
    </source>
</evidence>
<evidence type="ECO:0000256" key="16">
    <source>
        <dbReference type="PROSITE-ProRule" id="PRU10141"/>
    </source>
</evidence>
<dbReference type="Pfam" id="PF07714">
    <property type="entry name" value="PK_Tyr_Ser-Thr"/>
    <property type="match status" value="1"/>
</dbReference>
<dbReference type="CDD" id="cd14066">
    <property type="entry name" value="STKc_IRAK"/>
    <property type="match status" value="1"/>
</dbReference>
<feature type="signal peptide" evidence="19">
    <location>
        <begin position="1"/>
        <end position="24"/>
    </location>
</feature>
<dbReference type="InterPro" id="IPR008271">
    <property type="entry name" value="Ser/Thr_kinase_AS"/>
</dbReference>
<dbReference type="SUPFAM" id="SSF56112">
    <property type="entry name" value="Protein kinase-like (PK-like)"/>
    <property type="match status" value="1"/>
</dbReference>
<keyword evidence="10" id="KW-0418">Kinase</keyword>
<dbReference type="Pfam" id="PF13855">
    <property type="entry name" value="LRR_8"/>
    <property type="match status" value="1"/>
</dbReference>
<dbReference type="InterPro" id="IPR001245">
    <property type="entry name" value="Ser-Thr/Tyr_kinase_cat_dom"/>
</dbReference>
<comment type="catalytic activity">
    <reaction evidence="14">
        <text>L-threonyl-[protein] + ATP = O-phospho-L-threonyl-[protein] + ADP + H(+)</text>
        <dbReference type="Rhea" id="RHEA:46608"/>
        <dbReference type="Rhea" id="RHEA-COMP:11060"/>
        <dbReference type="Rhea" id="RHEA-COMP:11605"/>
        <dbReference type="ChEBI" id="CHEBI:15378"/>
        <dbReference type="ChEBI" id="CHEBI:30013"/>
        <dbReference type="ChEBI" id="CHEBI:30616"/>
        <dbReference type="ChEBI" id="CHEBI:61977"/>
        <dbReference type="ChEBI" id="CHEBI:456216"/>
        <dbReference type="EC" id="2.7.11.1"/>
    </reaction>
</comment>
<sequence length="851" mass="95075">MESPRGILLVALIATFAVIHFSQAEDQEGFISLDCGLPPSEASPYIEPDTGLWFSSDSDFIQSGKIGRIDASLPKTLKSYVTLRYFPEGIRNCYNLSVKQGTNYLMRVTALYGNYDGLNITPKFDLYVGPNFWVMIDLEKRISGQTEEIIYIPRSNSLDLCLVKTGPTTPIISSLELRPLANNLYITESGALKGFKRYYLTSSDTILSVEAYFHHSGSKQLQWFCCTTECTQDRGCTCQCYCTMNESREFDIFWNDQQFDKTISPEYLKATTIKSTTPVTCKGGVCNLELIRTTNSTLPPLLNAIELYAVVKFHQLETNENDVVAIRKIKERYGLNRITWQGDPCVPQKFLWDNLNCSSTDTSRPPRITYLNLTSSGLKGFIAAAIQNLTHLEKLDLSNNNLTGEIPGFLADMKSLMLINLSKNNLIGFIPQALLERESEGLTLFVDGENRCLSGSCVTEKKFPVKTAAFVSSATALVIMVILVLIFVFKKKKSPNSEALPPSSIKPSANVASTNISEISIDMKRKKFTYSEVMEMTNNLERPLGEGGFGIVYHGVINGSQQVAVKLLSQSSRQGHKEFKAEVELLLRVHHINLVSLVGCCDERDHLALIYEYMSNGDLKHHLSGKQGSSVLKWSTRLQIAIDAALVCYNDEGLEYLHNGCRPSMVHRDVKSTNILLDEKFSAKLADFGLSRSFQFGDEYHVSTDVAGTPGYLDPEYYRTGRLAEMSDVYSFGILLLEIITNQRVLDQTREKSHIGEWTAFMLNRGDITGIMDLNLHGDYSSHSAWRALELAMLCANPSSEKRPNMSQVAFELKECLTSEISMKSKDQDMDSQSSPEVSMSCDTKGLPSAR</sequence>
<dbReference type="Pfam" id="PF12819">
    <property type="entry name" value="Malectin_like"/>
    <property type="match status" value="2"/>
</dbReference>
<dbReference type="EC" id="2.7.11.1" evidence="2"/>
<keyword evidence="11 16" id="KW-0067">ATP-binding</keyword>
<feature type="chain" id="PRO_5046463113" description="non-specific serine/threonine protein kinase" evidence="19">
    <location>
        <begin position="25"/>
        <end position="851"/>
    </location>
</feature>
<proteinExistence type="predicted"/>
<keyword evidence="13 18" id="KW-0472">Membrane</keyword>
<evidence type="ECO:0000256" key="5">
    <source>
        <dbReference type="ARBA" id="ARBA00022679"/>
    </source>
</evidence>
<evidence type="ECO:0000256" key="9">
    <source>
        <dbReference type="ARBA" id="ARBA00022741"/>
    </source>
</evidence>
<evidence type="ECO:0000256" key="12">
    <source>
        <dbReference type="ARBA" id="ARBA00022989"/>
    </source>
</evidence>
<dbReference type="InterPro" id="IPR000719">
    <property type="entry name" value="Prot_kinase_dom"/>
</dbReference>
<evidence type="ECO:0000256" key="1">
    <source>
        <dbReference type="ARBA" id="ARBA00004167"/>
    </source>
</evidence>
<evidence type="ECO:0000259" key="20">
    <source>
        <dbReference type="PROSITE" id="PS50011"/>
    </source>
</evidence>
<dbReference type="InterPro" id="IPR001611">
    <property type="entry name" value="Leu-rich_rpt"/>
</dbReference>
<comment type="subcellular location">
    <subcellularLocation>
        <location evidence="1">Membrane</location>
        <topology evidence="1">Single-pass membrane protein</topology>
    </subcellularLocation>
</comment>
<dbReference type="InterPro" id="IPR024788">
    <property type="entry name" value="Malectin-like_Carb-bd_dom"/>
</dbReference>
<keyword evidence="9 16" id="KW-0547">Nucleotide-binding</keyword>
<dbReference type="PROSITE" id="PS00107">
    <property type="entry name" value="PROTEIN_KINASE_ATP"/>
    <property type="match status" value="1"/>
</dbReference>
<evidence type="ECO:0000256" key="4">
    <source>
        <dbReference type="ARBA" id="ARBA00022614"/>
    </source>
</evidence>
<dbReference type="Gene3D" id="1.10.510.10">
    <property type="entry name" value="Transferase(Phosphotransferase) domain 1"/>
    <property type="match status" value="1"/>
</dbReference>
<evidence type="ECO:0000256" key="11">
    <source>
        <dbReference type="ARBA" id="ARBA00022840"/>
    </source>
</evidence>
<evidence type="ECO:0000256" key="6">
    <source>
        <dbReference type="ARBA" id="ARBA00022692"/>
    </source>
</evidence>
<evidence type="ECO:0000256" key="13">
    <source>
        <dbReference type="ARBA" id="ARBA00023136"/>
    </source>
</evidence>
<keyword evidence="8" id="KW-0677">Repeat</keyword>
<dbReference type="InterPro" id="IPR011009">
    <property type="entry name" value="Kinase-like_dom_sf"/>
</dbReference>
<keyword evidence="3" id="KW-0723">Serine/threonine-protein kinase</keyword>
<protein>
    <recommendedName>
        <fullName evidence="2">non-specific serine/threonine protein kinase</fullName>
        <ecNumber evidence="2">2.7.11.1</ecNumber>
    </recommendedName>
</protein>
<dbReference type="PANTHER" id="PTHR45631:SF69">
    <property type="entry name" value="LEUCINE-RICH REPEAT PROTEIN KINASE FAMILY PROTEIN"/>
    <property type="match status" value="1"/>
</dbReference>
<evidence type="ECO:0000256" key="15">
    <source>
        <dbReference type="ARBA" id="ARBA00048679"/>
    </source>
</evidence>
<dbReference type="InterPro" id="IPR032675">
    <property type="entry name" value="LRR_dom_sf"/>
</dbReference>
<dbReference type="SMART" id="SM00220">
    <property type="entry name" value="S_TKc"/>
    <property type="match status" value="1"/>
</dbReference>
<evidence type="ECO:0000313" key="21">
    <source>
        <dbReference type="EMBL" id="KAH0875892.1"/>
    </source>
</evidence>
<evidence type="ECO:0000256" key="2">
    <source>
        <dbReference type="ARBA" id="ARBA00012513"/>
    </source>
</evidence>
<feature type="domain" description="Protein kinase" evidence="20">
    <location>
        <begin position="538"/>
        <end position="817"/>
    </location>
</feature>
<keyword evidence="7 19" id="KW-0732">Signal</keyword>
<feature type="transmembrane region" description="Helical" evidence="18">
    <location>
        <begin position="468"/>
        <end position="489"/>
    </location>
</feature>
<evidence type="ECO:0000256" key="8">
    <source>
        <dbReference type="ARBA" id="ARBA00022737"/>
    </source>
</evidence>
<gene>
    <name evidence="21" type="ORF">HID58_073254</name>
</gene>
<keyword evidence="12 18" id="KW-1133">Transmembrane helix</keyword>
<keyword evidence="22" id="KW-1185">Reference proteome</keyword>
<evidence type="ECO:0000256" key="3">
    <source>
        <dbReference type="ARBA" id="ARBA00022527"/>
    </source>
</evidence>
<dbReference type="Gene3D" id="3.80.10.10">
    <property type="entry name" value="Ribonuclease Inhibitor"/>
    <property type="match status" value="1"/>
</dbReference>
<keyword evidence="5" id="KW-0808">Transferase</keyword>
<keyword evidence="6 18" id="KW-0812">Transmembrane</keyword>
<feature type="binding site" evidence="16">
    <location>
        <position position="566"/>
    </location>
    <ligand>
        <name>ATP</name>
        <dbReference type="ChEBI" id="CHEBI:30616"/>
    </ligand>
</feature>
<evidence type="ECO:0000256" key="17">
    <source>
        <dbReference type="SAM" id="MobiDB-lite"/>
    </source>
</evidence>
<dbReference type="EMBL" id="JAGKQM010000016">
    <property type="protein sequence ID" value="KAH0875892.1"/>
    <property type="molecule type" value="Genomic_DNA"/>
</dbReference>
<dbReference type="PROSITE" id="PS51450">
    <property type="entry name" value="LRR"/>
    <property type="match status" value="1"/>
</dbReference>
<evidence type="ECO:0000256" key="19">
    <source>
        <dbReference type="SAM" id="SignalP"/>
    </source>
</evidence>
<dbReference type="PROSITE" id="PS00108">
    <property type="entry name" value="PROTEIN_KINASE_ST"/>
    <property type="match status" value="1"/>
</dbReference>